<proteinExistence type="predicted"/>
<sequence length="936" mass="109089">MSYHLHNFLITNLLSESEPSYLFLLEKLYSRTKISKSIVQDLTPENIAKTIDSLTRKRAKYLSVINEPLQFSDNLDNSTLDPIESISISNFRGFGQLNKNDKGSFIEFSTGINLFYAPNGGGKTSLCEAIEYSLTGSIKEADRRNTKLSQYIKRNSTKPQVVANLVDGSINKIDRRRNNCFIDRNRLQEFSLLGSKDTKFTHNDVLAVLFQLEEIDDIIRNTVKPESFKLQQFHADRSQSESALCSKNLEQIQQKTIDVRKYYSENLRSISNLLSLRYIDKYSIRCKLKFLKKYKKNLFDKISKRSKGVKSKEVRLIEFRHWLNKLETARRIKLSIEKSLEDRTRLLSYRELYQSIIDINDVEKCPACHTDINKTVINPLINSKSELDKLSYLSTLENRLKLVVDSIEKVKSSLLLSIDELSNDFVVKLDAISIVNNLKINLEQGDYSTALSVIYNVDKVTDEYNALVVSNNESVNKYDEVTDKLNERYSKLDHDIQLIDDKISTSIKYLERLSEYNKDRLEIVNQLKVLASKVKQEKYLNRFLVELEESHKKLYLNLVNYKRQEECKSISNIEDSALKFYTEINKHDHELEKIHSINFKEDNGNYRILLRLSDGRELDAFCILSEGHLRSLGLSLLLAICEKQNHPTIIFDDVVNAIDSDHRKNIIELFIADPYLSKTQRIITTHDRLFWERICNYCSQDSEFISRVMKYYNDGVVLIEQDVSFKSKIEKALDFYDIRQALVYSRIWLESMVNNYCISNGIEVKAKFSERNYRKNNLLEISLEDTYRKFEDCFSDKHGIFLLLKKDLVNWQGQNQEHHGYDEYNLNFSHSTTSDEVRVIYESLCKLEMIIDADIHHEKLISKRESLENEIGIDIKRYRDNKNFIESAPPEIVNRHLSKIVENEKLLSDTVKLIDMLNPYLSVHEGNLADSKISIS</sequence>
<gene>
    <name evidence="2" type="ORF">I3X05_02430</name>
</gene>
<dbReference type="Proteomes" id="UP000594435">
    <property type="component" value="Chromosome 1"/>
</dbReference>
<dbReference type="Pfam" id="PF02463">
    <property type="entry name" value="SMC_N"/>
    <property type="match status" value="1"/>
</dbReference>
<dbReference type="InterPro" id="IPR003395">
    <property type="entry name" value="RecF/RecN/SMC_N"/>
</dbReference>
<dbReference type="GO" id="GO:0006302">
    <property type="term" value="P:double-strand break repair"/>
    <property type="evidence" value="ECO:0007669"/>
    <property type="project" value="TreeGrafter"/>
</dbReference>
<dbReference type="InterPro" id="IPR027417">
    <property type="entry name" value="P-loop_NTPase"/>
</dbReference>
<dbReference type="SUPFAM" id="SSF52540">
    <property type="entry name" value="P-loop containing nucleoside triphosphate hydrolases"/>
    <property type="match status" value="1"/>
</dbReference>
<dbReference type="Gene3D" id="3.40.50.300">
    <property type="entry name" value="P-loop containing nucleotide triphosphate hydrolases"/>
    <property type="match status" value="2"/>
</dbReference>
<dbReference type="PANTHER" id="PTHR32182:SF22">
    <property type="entry name" value="ATP-DEPENDENT ENDONUCLEASE, OLD FAMILY-RELATED"/>
    <property type="match status" value="1"/>
</dbReference>
<reference evidence="2 3" key="1">
    <citation type="submission" date="2020-11" db="EMBL/GenBank/DDBJ databases">
        <title>Complete and Circularized Genome Assembly of a human isolate of Vibrio navarrensis biotype pommerensis with MiSeq and MinION Sequence Data.</title>
        <authorList>
            <person name="Schwartz K."/>
            <person name="Borowiak M."/>
            <person name="Deneke C."/>
            <person name="Balau V."/>
            <person name="Metelmann C."/>
            <person name="Strauch E."/>
        </authorList>
    </citation>
    <scope>NUCLEOTIDE SEQUENCE [LARGE SCALE GENOMIC DNA]</scope>
    <source>
        <strain evidence="2 3">20-VB00237</strain>
    </source>
</reference>
<organism evidence="2 3">
    <name type="scientific">Vibrio navarrensis</name>
    <dbReference type="NCBI Taxonomy" id="29495"/>
    <lineage>
        <taxon>Bacteria</taxon>
        <taxon>Pseudomonadati</taxon>
        <taxon>Pseudomonadota</taxon>
        <taxon>Gammaproteobacteria</taxon>
        <taxon>Vibrionales</taxon>
        <taxon>Vibrionaceae</taxon>
        <taxon>Vibrio</taxon>
    </lineage>
</organism>
<dbReference type="AlphaFoldDB" id="A0AAJ4ICB6"/>
<protein>
    <recommendedName>
        <fullName evidence="1">RecF/RecN/SMC N-terminal domain-containing protein</fullName>
    </recommendedName>
</protein>
<dbReference type="EMBL" id="CP065217">
    <property type="protein sequence ID" value="QPL54047.1"/>
    <property type="molecule type" value="Genomic_DNA"/>
</dbReference>
<dbReference type="GO" id="GO:0000731">
    <property type="term" value="P:DNA synthesis involved in DNA repair"/>
    <property type="evidence" value="ECO:0007669"/>
    <property type="project" value="TreeGrafter"/>
</dbReference>
<evidence type="ECO:0000313" key="3">
    <source>
        <dbReference type="Proteomes" id="UP000594435"/>
    </source>
</evidence>
<name>A0AAJ4ICB6_9VIBR</name>
<dbReference type="RefSeq" id="WP_095661238.1">
    <property type="nucleotide sequence ID" value="NZ_CP065217.1"/>
</dbReference>
<feature type="domain" description="RecF/RecN/SMC N-terminal" evidence="1">
    <location>
        <begin position="83"/>
        <end position="691"/>
    </location>
</feature>
<dbReference type="PANTHER" id="PTHR32182">
    <property type="entry name" value="DNA REPLICATION AND REPAIR PROTEIN RECF"/>
    <property type="match status" value="1"/>
</dbReference>
<evidence type="ECO:0000259" key="1">
    <source>
        <dbReference type="Pfam" id="PF02463"/>
    </source>
</evidence>
<evidence type="ECO:0000313" key="2">
    <source>
        <dbReference type="EMBL" id="QPL54047.1"/>
    </source>
</evidence>
<accession>A0AAJ4ICB6</accession>